<keyword evidence="1" id="KW-0812">Transmembrane</keyword>
<keyword evidence="1" id="KW-0472">Membrane</keyword>
<keyword evidence="1" id="KW-1133">Transmembrane helix</keyword>
<dbReference type="GeneID" id="80527963"/>
<proteinExistence type="predicted"/>
<accession>A0A4P8PK99</accession>
<sequence length="64" mass="7423">MDFYVFYMLTLILLALFAVGVIVILQDIEEQLQILTRKVDMACKLSFSNNVKFKAILDHIDNKD</sequence>
<dbReference type="RefSeq" id="YP_010790558.1">
    <property type="nucleotide sequence ID" value="NC_075448.1"/>
</dbReference>
<evidence type="ECO:0000313" key="3">
    <source>
        <dbReference type="Proteomes" id="UP000318653"/>
    </source>
</evidence>
<dbReference type="EMBL" id="MK101347">
    <property type="protein sequence ID" value="QCQ84186.1"/>
    <property type="molecule type" value="Genomic_DNA"/>
</dbReference>
<protein>
    <submittedName>
        <fullName evidence="2">ORF8</fullName>
    </submittedName>
</protein>
<feature type="transmembrane region" description="Helical" evidence="1">
    <location>
        <begin position="6"/>
        <end position="25"/>
    </location>
</feature>
<organism evidence="2">
    <name type="scientific">White sturgeon adenovirus 1</name>
    <dbReference type="NCBI Taxonomy" id="2580388"/>
    <lineage>
        <taxon>Viruses</taxon>
        <taxon>Varidnaviria</taxon>
        <taxon>Bamfordvirae</taxon>
        <taxon>Preplasmiviricota</taxon>
        <taxon>Polisuviricotina</taxon>
        <taxon>Pharingeaviricetes</taxon>
        <taxon>Rowavirales</taxon>
        <taxon>Adenoviridae</taxon>
        <taxon>Ichtadenovirus</taxon>
        <taxon>Ichtadenovirus acipenseris</taxon>
        <taxon>Sturgeon ichtadenovirus A</taxon>
    </lineage>
</organism>
<dbReference type="KEGG" id="vg:80527963"/>
<evidence type="ECO:0000256" key="1">
    <source>
        <dbReference type="SAM" id="Phobius"/>
    </source>
</evidence>
<dbReference type="Proteomes" id="UP000318653">
    <property type="component" value="Segment"/>
</dbReference>
<keyword evidence="3" id="KW-1185">Reference proteome</keyword>
<reference evidence="2" key="1">
    <citation type="journal article" date="2019" name="Infect. Genet. Evol.">
        <title>Unconventional gene arrangement and content revealed by full genome analysis of the white sturgeon adenovirus, the single member of the genus Ichtadenovirus.</title>
        <authorList>
            <person name="Doszpoly A."/>
            <person name="Harrach B."/>
            <person name="LaPatra S."/>
            <person name="Benko M."/>
        </authorList>
    </citation>
    <scope>NUCLEOTIDE SEQUENCE</scope>
    <source>
        <strain evidence="2">WSAdV1/1996</strain>
    </source>
</reference>
<evidence type="ECO:0000313" key="2">
    <source>
        <dbReference type="EMBL" id="QCQ84186.1"/>
    </source>
</evidence>
<name>A0A4P8PK99_9ADEN</name>